<name>A0A2T0TVJ2_9MICO</name>
<sequence>MAEPARPRASDGSLADPPARHTWQTLRLTVDGPVATIELTRPERRNALSTGSAHDLLAALADVAEDDALRVVVLTGAGGSFCAGADLIDLDPDRLGDAMVEFNTIIPALRDLPQPVIAKVRGAAVGAGCNLALACDFVLADETARFAQIFPRVGLSIDLGGSWVLPRLVGLRQARELALLGDDVDGETAARMGLIARCVPTHELDAAVDGLAGRLAAFSRSAQARTKHLLDATWDDTLADALHHEAAAQVANASTPEFHHALTTFRTRHQGAQP</sequence>
<keyword evidence="3" id="KW-1185">Reference proteome</keyword>
<gene>
    <name evidence="2" type="ORF">BCF74_1434</name>
</gene>
<comment type="caution">
    <text evidence="2">The sequence shown here is derived from an EMBL/GenBank/DDBJ whole genome shotgun (WGS) entry which is preliminary data.</text>
</comment>
<evidence type="ECO:0000313" key="2">
    <source>
        <dbReference type="EMBL" id="PRY49548.1"/>
    </source>
</evidence>
<evidence type="ECO:0000256" key="1">
    <source>
        <dbReference type="RuleBase" id="RU003707"/>
    </source>
</evidence>
<dbReference type="EMBL" id="PVTI01000043">
    <property type="protein sequence ID" value="PRY49548.1"/>
    <property type="molecule type" value="Genomic_DNA"/>
</dbReference>
<comment type="similarity">
    <text evidence="1">Belongs to the enoyl-CoA hydratase/isomerase family.</text>
</comment>
<dbReference type="InterPro" id="IPR029045">
    <property type="entry name" value="ClpP/crotonase-like_dom_sf"/>
</dbReference>
<protein>
    <submittedName>
        <fullName evidence="2">2-(1,2-epoxy-1,2-dihydrophenyl)acetyl-CoA isomerase</fullName>
    </submittedName>
</protein>
<dbReference type="PANTHER" id="PTHR43459">
    <property type="entry name" value="ENOYL-COA HYDRATASE"/>
    <property type="match status" value="1"/>
</dbReference>
<dbReference type="InterPro" id="IPR018376">
    <property type="entry name" value="Enoyl-CoA_hyd/isom_CS"/>
</dbReference>
<dbReference type="RefSeq" id="WP_106299004.1">
    <property type="nucleotide sequence ID" value="NZ_PVTI01000043.1"/>
</dbReference>
<keyword evidence="2" id="KW-0413">Isomerase</keyword>
<dbReference type="InterPro" id="IPR001753">
    <property type="entry name" value="Enoyl-CoA_hydra/iso"/>
</dbReference>
<proteinExistence type="inferred from homology"/>
<dbReference type="SUPFAM" id="SSF52096">
    <property type="entry name" value="ClpP/crotonase"/>
    <property type="match status" value="1"/>
</dbReference>
<dbReference type="Proteomes" id="UP000237822">
    <property type="component" value="Unassembled WGS sequence"/>
</dbReference>
<reference evidence="2 3" key="1">
    <citation type="submission" date="2018-03" db="EMBL/GenBank/DDBJ databases">
        <title>Genomic Encyclopedia of Archaeal and Bacterial Type Strains, Phase II (KMG-II): from individual species to whole genera.</title>
        <authorList>
            <person name="Goeker M."/>
        </authorList>
    </citation>
    <scope>NUCLEOTIDE SEQUENCE [LARGE SCALE GENOMIC DNA]</scope>
    <source>
        <strain evidence="2 3">ATCC BAA-1496</strain>
    </source>
</reference>
<dbReference type="PANTHER" id="PTHR43459:SF1">
    <property type="entry name" value="EG:BACN32G11.4 PROTEIN"/>
    <property type="match status" value="1"/>
</dbReference>
<accession>A0A2T0TVJ2</accession>
<dbReference type="OrthoDB" id="8452484at2"/>
<evidence type="ECO:0000313" key="3">
    <source>
        <dbReference type="Proteomes" id="UP000237822"/>
    </source>
</evidence>
<dbReference type="GO" id="GO:0016853">
    <property type="term" value="F:isomerase activity"/>
    <property type="evidence" value="ECO:0007669"/>
    <property type="project" value="UniProtKB-KW"/>
</dbReference>
<dbReference type="PROSITE" id="PS00166">
    <property type="entry name" value="ENOYL_COA_HYDRATASE"/>
    <property type="match status" value="1"/>
</dbReference>
<dbReference type="Gene3D" id="3.90.226.10">
    <property type="entry name" value="2-enoyl-CoA Hydratase, Chain A, domain 1"/>
    <property type="match status" value="1"/>
</dbReference>
<dbReference type="Pfam" id="PF00378">
    <property type="entry name" value="ECH_1"/>
    <property type="match status" value="1"/>
</dbReference>
<dbReference type="CDD" id="cd06558">
    <property type="entry name" value="crotonase-like"/>
    <property type="match status" value="1"/>
</dbReference>
<dbReference type="AlphaFoldDB" id="A0A2T0TVJ2"/>
<organism evidence="2 3">
    <name type="scientific">Knoellia remsis</name>
    <dbReference type="NCBI Taxonomy" id="407159"/>
    <lineage>
        <taxon>Bacteria</taxon>
        <taxon>Bacillati</taxon>
        <taxon>Actinomycetota</taxon>
        <taxon>Actinomycetes</taxon>
        <taxon>Micrococcales</taxon>
        <taxon>Intrasporangiaceae</taxon>
        <taxon>Knoellia</taxon>
    </lineage>
</organism>